<feature type="transmembrane region" description="Helical" evidence="1">
    <location>
        <begin position="33"/>
        <end position="52"/>
    </location>
</feature>
<dbReference type="RefSeq" id="WP_178011478.1">
    <property type="nucleotide sequence ID" value="NZ_CP058316.1"/>
</dbReference>
<sequence length="220" mass="23299">MTAPDLDPPSAQPARTTRFARLRAATDRVPTRWFAGIGTAVFLAATAAFGGLQAVAVSEVPRLSAGEQHVNERVALTVQRAVLLDTFPEAGATADPEQGERVLALLIDAENRWDRAEMVLADGGVASTVGVEALESAAPTSVARYDDASRNPWLQPLVPVSLVFTWVVPGELFADGEEIEVVLSDQTLSTGSFVVDGDYWSDPRPAAVVTVAIEDRGDGS</sequence>
<keyword evidence="1" id="KW-0812">Transmembrane</keyword>
<keyword evidence="1" id="KW-1133">Transmembrane helix</keyword>
<keyword evidence="1" id="KW-0472">Membrane</keyword>
<accession>A0A7D5IX84</accession>
<evidence type="ECO:0000313" key="2">
    <source>
        <dbReference type="EMBL" id="QLD11496.1"/>
    </source>
</evidence>
<evidence type="ECO:0000256" key="1">
    <source>
        <dbReference type="SAM" id="Phobius"/>
    </source>
</evidence>
<gene>
    <name evidence="2" type="ORF">HW566_06750</name>
</gene>
<dbReference type="Proteomes" id="UP000509638">
    <property type="component" value="Chromosome"/>
</dbReference>
<name>A0A7D5IX84_9MICO</name>
<protein>
    <submittedName>
        <fullName evidence="2">Uncharacterized protein</fullName>
    </submittedName>
</protein>
<dbReference type="AlphaFoldDB" id="A0A7D5IX84"/>
<proteinExistence type="predicted"/>
<organism evidence="2 3">
    <name type="scientific">Microbacterium oleivorans</name>
    <dbReference type="NCBI Taxonomy" id="273677"/>
    <lineage>
        <taxon>Bacteria</taxon>
        <taxon>Bacillati</taxon>
        <taxon>Actinomycetota</taxon>
        <taxon>Actinomycetes</taxon>
        <taxon>Micrococcales</taxon>
        <taxon>Microbacteriaceae</taxon>
        <taxon>Microbacterium</taxon>
    </lineage>
</organism>
<evidence type="ECO:0000313" key="3">
    <source>
        <dbReference type="Proteomes" id="UP000509638"/>
    </source>
</evidence>
<reference evidence="2 3" key="1">
    <citation type="submission" date="2020-06" db="EMBL/GenBank/DDBJ databases">
        <authorList>
            <person name="Jo H."/>
        </authorList>
    </citation>
    <scope>NUCLEOTIDE SEQUENCE [LARGE SCALE GENOMIC DNA]</scope>
    <source>
        <strain evidence="2 3">I46</strain>
    </source>
</reference>
<dbReference type="EMBL" id="CP058316">
    <property type="protein sequence ID" value="QLD11496.1"/>
    <property type="molecule type" value="Genomic_DNA"/>
</dbReference>